<evidence type="ECO:0000259" key="1">
    <source>
        <dbReference type="Pfam" id="PF01738"/>
    </source>
</evidence>
<comment type="caution">
    <text evidence="2">The sequence shown here is derived from an EMBL/GenBank/DDBJ whole genome shotgun (WGS) entry which is preliminary data.</text>
</comment>
<organism evidence="2 3">
    <name type="scientific">Allokutzneria oryzae</name>
    <dbReference type="NCBI Taxonomy" id="1378989"/>
    <lineage>
        <taxon>Bacteria</taxon>
        <taxon>Bacillati</taxon>
        <taxon>Actinomycetota</taxon>
        <taxon>Actinomycetes</taxon>
        <taxon>Pseudonocardiales</taxon>
        <taxon>Pseudonocardiaceae</taxon>
        <taxon>Allokutzneria</taxon>
    </lineage>
</organism>
<evidence type="ECO:0000313" key="3">
    <source>
        <dbReference type="Proteomes" id="UP001589693"/>
    </source>
</evidence>
<reference evidence="2 3" key="1">
    <citation type="submission" date="2024-09" db="EMBL/GenBank/DDBJ databases">
        <authorList>
            <person name="Sun Q."/>
            <person name="Mori K."/>
        </authorList>
    </citation>
    <scope>NUCLEOTIDE SEQUENCE [LARGE SCALE GENOMIC DNA]</scope>
    <source>
        <strain evidence="2 3">TBRC 7907</strain>
    </source>
</reference>
<accession>A0ABV5ZQI5</accession>
<dbReference type="PANTHER" id="PTHR46623:SF6">
    <property type="entry name" value="ALPHA_BETA-HYDROLASES SUPERFAMILY PROTEIN"/>
    <property type="match status" value="1"/>
</dbReference>
<evidence type="ECO:0000313" key="2">
    <source>
        <dbReference type="EMBL" id="MFB9902329.1"/>
    </source>
</evidence>
<dbReference type="InterPro" id="IPR029058">
    <property type="entry name" value="AB_hydrolase_fold"/>
</dbReference>
<dbReference type="PANTHER" id="PTHR46623">
    <property type="entry name" value="CARBOXYMETHYLENEBUTENOLIDASE-RELATED"/>
    <property type="match status" value="1"/>
</dbReference>
<dbReference type="GO" id="GO:0016787">
    <property type="term" value="F:hydrolase activity"/>
    <property type="evidence" value="ECO:0007669"/>
    <property type="project" value="UniProtKB-KW"/>
</dbReference>
<proteinExistence type="predicted"/>
<dbReference type="EMBL" id="JBHLZU010000001">
    <property type="protein sequence ID" value="MFB9902329.1"/>
    <property type="molecule type" value="Genomic_DNA"/>
</dbReference>
<gene>
    <name evidence="2" type="ORF">ACFFQA_00125</name>
</gene>
<dbReference type="Gene3D" id="3.40.50.1820">
    <property type="entry name" value="alpha/beta hydrolase"/>
    <property type="match status" value="1"/>
</dbReference>
<dbReference type="SUPFAM" id="SSF53474">
    <property type="entry name" value="alpha/beta-Hydrolases"/>
    <property type="match status" value="1"/>
</dbReference>
<dbReference type="InterPro" id="IPR002925">
    <property type="entry name" value="Dienelactn_hydro"/>
</dbReference>
<dbReference type="Pfam" id="PF01738">
    <property type="entry name" value="DLH"/>
    <property type="match status" value="1"/>
</dbReference>
<protein>
    <submittedName>
        <fullName evidence="2">Dienelactone hydrolase family protein</fullName>
        <ecNumber evidence="2">3.1.-.-</ecNumber>
    </submittedName>
</protein>
<keyword evidence="2" id="KW-0378">Hydrolase</keyword>
<name>A0ABV5ZQI5_9PSEU</name>
<dbReference type="Proteomes" id="UP001589693">
    <property type="component" value="Unassembled WGS sequence"/>
</dbReference>
<keyword evidence="3" id="KW-1185">Reference proteome</keyword>
<dbReference type="InterPro" id="IPR051049">
    <property type="entry name" value="Dienelactone_hydrolase-like"/>
</dbReference>
<sequence length="239" mass="26263">MPTTRNELVRSHDGDTFDAFCAVPEAPPAPGILLFQEVFGINDNMRGLALRLAEQGYVVLAPDVFWREQRRFERKDESGLAEGAALARRLDFELVAKDITSTFAHLLAMPECDGAVGGVGFCLGGTLAYLFATESRVDGRGPNAVVSYYGSAIKDVQAGSRKVDCPMLFHYGSDDPYIPQERVDEVEAAFADHSDVTVLRYDAGHAFSNWDAPSFYDKAAADLAWSRTLEFFAKHLTTP</sequence>
<feature type="domain" description="Dienelactone hydrolase" evidence="1">
    <location>
        <begin position="17"/>
        <end position="235"/>
    </location>
</feature>
<dbReference type="EC" id="3.1.-.-" evidence="2"/>
<dbReference type="RefSeq" id="WP_377849417.1">
    <property type="nucleotide sequence ID" value="NZ_JBHLZU010000001.1"/>
</dbReference>